<keyword evidence="2" id="KW-1185">Reference proteome</keyword>
<dbReference type="RefSeq" id="WP_034222717.1">
    <property type="nucleotide sequence ID" value="NZ_AXCW01000022.1"/>
</dbReference>
<dbReference type="OrthoDB" id="9813719at2"/>
<reference evidence="1 2" key="1">
    <citation type="submission" date="2014-01" db="EMBL/GenBank/DDBJ databases">
        <title>Actinotalea ferrariae CF5-4.</title>
        <authorList>
            <person name="Chen F."/>
            <person name="Li Y."/>
            <person name="Wang G."/>
        </authorList>
    </citation>
    <scope>NUCLEOTIDE SEQUENCE [LARGE SCALE GENOMIC DNA]</scope>
    <source>
        <strain evidence="1 2">CF5-4</strain>
    </source>
</reference>
<organism evidence="1 2">
    <name type="scientific">Actinotalea ferrariae CF5-4</name>
    <dbReference type="NCBI Taxonomy" id="948458"/>
    <lineage>
        <taxon>Bacteria</taxon>
        <taxon>Bacillati</taxon>
        <taxon>Actinomycetota</taxon>
        <taxon>Actinomycetes</taxon>
        <taxon>Micrococcales</taxon>
        <taxon>Cellulomonadaceae</taxon>
        <taxon>Actinotalea</taxon>
    </lineage>
</organism>
<dbReference type="Proteomes" id="UP000019753">
    <property type="component" value="Unassembled WGS sequence"/>
</dbReference>
<evidence type="ECO:0000313" key="2">
    <source>
        <dbReference type="Proteomes" id="UP000019753"/>
    </source>
</evidence>
<proteinExistence type="predicted"/>
<dbReference type="EMBL" id="AXCW01000022">
    <property type="protein sequence ID" value="EYR64677.1"/>
    <property type="molecule type" value="Genomic_DNA"/>
</dbReference>
<dbReference type="AlphaFoldDB" id="A0A021W024"/>
<comment type="caution">
    <text evidence="1">The sequence shown here is derived from an EMBL/GenBank/DDBJ whole genome shotgun (WGS) entry which is preliminary data.</text>
</comment>
<accession>A0A021W024</accession>
<evidence type="ECO:0000313" key="1">
    <source>
        <dbReference type="EMBL" id="EYR64677.1"/>
    </source>
</evidence>
<protein>
    <submittedName>
        <fullName evidence="1">Uncharacterized protein</fullName>
    </submittedName>
</protein>
<sequence length="104" mass="11488">MAYCGPRGIPLSQFLSWDRADQDAALGWSGYEARRCQRCGWHPDERREHVHIDVCPGCARLAAAEKANQDEPHGRAHLAAGTADACERCTREQQANQATTTPRG</sequence>
<name>A0A021W024_9CELL</name>
<gene>
    <name evidence="1" type="ORF">N866_07195</name>
</gene>